<proteinExistence type="predicted"/>
<evidence type="ECO:0000313" key="1">
    <source>
        <dbReference type="EMBL" id="KYG34927.1"/>
    </source>
</evidence>
<dbReference type="OrthoDB" id="1891855at2"/>
<organism evidence="1 2">
    <name type="scientific">Alkalihalobacillus trypoxylicola</name>
    <dbReference type="NCBI Taxonomy" id="519424"/>
    <lineage>
        <taxon>Bacteria</taxon>
        <taxon>Bacillati</taxon>
        <taxon>Bacillota</taxon>
        <taxon>Bacilli</taxon>
        <taxon>Bacillales</taxon>
        <taxon>Bacillaceae</taxon>
        <taxon>Alkalihalobacillus</taxon>
    </lineage>
</organism>
<sequence length="937" mass="108375">MAENLQDQIYIYSLSTESFLSDEERKIHDEKQTLELGMSLYKDILNKLESTRVIEDKDLEKYYKAFSFANVARSAPLYNFYFFGFNEMLEERIIEELTAINRNKKQINKLKKQLFEPYNNRITNIVAELDKMADQFEGIRTLRNQDLIESNIISQFDSVLTRALGINKDETTDDIIMIRAYRYKIFEKLVVNGFTNASGEKYCYFTSSAGGIRNKKSVFIKKSVLDKVQSSLFAGLTRERINKNGGMNPNKYNAYTALSMTASVEWEGFNIENCIVVDDLETSVFGTVDYIDENYNINRKKNYPVDITHTDGAGICLPSVSNKAIQIRLPFFKGLLIPTPFDKFINENPGASPVVTDIYGKEWNVIKDDISIIFTKSQFKAWGYFINREDKDKSWDDYRTAFNEFNCEAAIAMEEVDEDGFDDKLLSYQVLQTLTDVSNSELEYIASQTVHNINKFGNDLDVILDVLGANDENEHKNSFQEAIDLYPNLVNDEHTKEEMKETRRALIKRAKSGKLLLSGNKRVFIAPDTYAFCEKLFLNIDQPKGLLNDGEVSCSLYDDGQKLDVLRSPHLYKEHSINVNKVNKDIKEWFVTNCIYTSVESLISQLLMFDVDGDEALIVSDEKWINIVERNIKGVVPLQYSLKSAQPDIIDNQIIFNSLKSAYEKNIGTVNNQITKVWNSGAVDENAVRVVKWLCLESNAVIDYAKTLWMPTRPNEVDKEIKKFANGRVPHFFISAKNKSKKNVAKINNSVVNRLERDKIIPPTSKHIIFKDVVGTFDYSNLLYNKSVNINSKLAVNIIEKYDELNRKKHWAIKKESRLQGKSMRKVEFRVIKDIRKQLRLIKNDDVFIADVLVEYLYEKRSKNKNLLWDAFGHVIVWNINRNVHNKLECLDCKCEVEITKERQIRCEMCQIKRNKHLDAVRKRKSRQSKKQTEKVS</sequence>
<reference evidence="1" key="1">
    <citation type="submission" date="2016-02" db="EMBL/GenBank/DDBJ databases">
        <title>Genome sequence of Bacillus trypoxylicola KCTC 13244(T).</title>
        <authorList>
            <person name="Jeong H."/>
            <person name="Park S.-H."/>
            <person name="Choi S.-K."/>
        </authorList>
    </citation>
    <scope>NUCLEOTIDE SEQUENCE [LARGE SCALE GENOMIC DNA]</scope>
    <source>
        <strain evidence="1">KCTC 13244</strain>
    </source>
</reference>
<evidence type="ECO:0000313" key="2">
    <source>
        <dbReference type="Proteomes" id="UP000075806"/>
    </source>
</evidence>
<dbReference type="Proteomes" id="UP000075806">
    <property type="component" value="Unassembled WGS sequence"/>
</dbReference>
<name>A0A161QAR6_9BACI</name>
<keyword evidence="2" id="KW-1185">Reference proteome</keyword>
<dbReference type="RefSeq" id="WP_061947181.1">
    <property type="nucleotide sequence ID" value="NZ_LTAO01000001.1"/>
</dbReference>
<accession>A0A161QAR6</accession>
<dbReference type="EMBL" id="LTAO01000001">
    <property type="protein sequence ID" value="KYG34927.1"/>
    <property type="molecule type" value="Genomic_DNA"/>
</dbReference>
<comment type="caution">
    <text evidence="1">The sequence shown here is derived from an EMBL/GenBank/DDBJ whole genome shotgun (WGS) entry which is preliminary data.</text>
</comment>
<gene>
    <name evidence="1" type="ORF">AZF04_00930</name>
</gene>
<protein>
    <submittedName>
        <fullName evidence="1">Uncharacterized protein</fullName>
    </submittedName>
</protein>
<dbReference type="AlphaFoldDB" id="A0A161QAR6"/>